<dbReference type="PANTHER" id="PTHR18964:SF173">
    <property type="entry name" value="GLUCOKINASE"/>
    <property type="match status" value="1"/>
</dbReference>
<proteinExistence type="inferred from homology"/>
<dbReference type="Gene3D" id="3.30.420.40">
    <property type="match status" value="2"/>
</dbReference>
<dbReference type="AlphaFoldDB" id="A0A4U0RTI1"/>
<organism evidence="3 4">
    <name type="scientific">Actinacidiphila oryziradicis</name>
    <dbReference type="NCBI Taxonomy" id="2571141"/>
    <lineage>
        <taxon>Bacteria</taxon>
        <taxon>Bacillati</taxon>
        <taxon>Actinomycetota</taxon>
        <taxon>Actinomycetes</taxon>
        <taxon>Kitasatosporales</taxon>
        <taxon>Streptomycetaceae</taxon>
        <taxon>Actinacidiphila</taxon>
    </lineage>
</organism>
<dbReference type="InterPro" id="IPR036388">
    <property type="entry name" value="WH-like_DNA-bd_sf"/>
</dbReference>
<dbReference type="SUPFAM" id="SSF53067">
    <property type="entry name" value="Actin-like ATPase domain"/>
    <property type="match status" value="1"/>
</dbReference>
<feature type="compositionally biased region" description="Polar residues" evidence="2">
    <location>
        <begin position="41"/>
        <end position="51"/>
    </location>
</feature>
<evidence type="ECO:0000313" key="4">
    <source>
        <dbReference type="Proteomes" id="UP000305778"/>
    </source>
</evidence>
<feature type="region of interest" description="Disordered" evidence="2">
    <location>
        <begin position="39"/>
        <end position="60"/>
    </location>
</feature>
<dbReference type="InterPro" id="IPR000600">
    <property type="entry name" value="ROK"/>
</dbReference>
<dbReference type="SUPFAM" id="SSF46785">
    <property type="entry name" value="Winged helix' DNA-binding domain"/>
    <property type="match status" value="1"/>
</dbReference>
<keyword evidence="4" id="KW-1185">Reference proteome</keyword>
<comment type="similarity">
    <text evidence="1">Belongs to the ROK (NagC/XylR) family.</text>
</comment>
<dbReference type="EMBL" id="SUMC01000105">
    <property type="protein sequence ID" value="TJZ99463.1"/>
    <property type="molecule type" value="Genomic_DNA"/>
</dbReference>
<evidence type="ECO:0000313" key="3">
    <source>
        <dbReference type="EMBL" id="TJZ99463.1"/>
    </source>
</evidence>
<sequence>MTKMFRNVSLAVKQKNLSFVFPPTKERASLDVVRRPKWSEMTETTSTTAGSPSPWRADEGPGRILELITTGQARTRSALAQVSGLSRSTVGQRLDALFAADLIREGDENVPSRGRPSRMLQLNHSAVLMIGVDIGEERTRIAVTDLNTNILVDRVERLALGEGPDVLLDKITTTVRDMIDQAGLGDKPVAGIGLGLPAPVDYDAGKVLGWSIMSGWDGYDIRGHLRRTWQAPILIDNDVNLLTLAEHRRFWRDQPHLLYIKAGTGVGSGMVISGHINRGAQGAAGDIGHTHIAGFGDPQCRCGNLGCLESLIGGWALARDLRSRRQSNSHDARDVVDLVKRGDSEAVASLRAAGRVLGEMVAYATSLLNPDVIVLGGILGTTGDHLLAGVREVIYQRALPLATRQLRIVPTKYKSRAGIAGAGYLVRDHVLHPTTLDVTLAGGGSPFAAL</sequence>
<dbReference type="InterPro" id="IPR043129">
    <property type="entry name" value="ATPase_NBD"/>
</dbReference>
<reference evidence="3 4" key="1">
    <citation type="submission" date="2019-04" db="EMBL/GenBank/DDBJ databases">
        <title>Streptomyces oryziradicis sp. nov., a novel actinomycete isolated from rhizosphere soil of rice (Oryza sativa L.).</title>
        <authorList>
            <person name="Li C."/>
        </authorList>
    </citation>
    <scope>NUCLEOTIDE SEQUENCE [LARGE SCALE GENOMIC DNA]</scope>
    <source>
        <strain evidence="3 4">NEAU-C40</strain>
    </source>
</reference>
<dbReference type="Gene3D" id="1.10.10.10">
    <property type="entry name" value="Winged helix-like DNA-binding domain superfamily/Winged helix DNA-binding domain"/>
    <property type="match status" value="1"/>
</dbReference>
<dbReference type="Proteomes" id="UP000305778">
    <property type="component" value="Unassembled WGS sequence"/>
</dbReference>
<evidence type="ECO:0000256" key="1">
    <source>
        <dbReference type="ARBA" id="ARBA00006479"/>
    </source>
</evidence>
<evidence type="ECO:0000256" key="2">
    <source>
        <dbReference type="SAM" id="MobiDB-lite"/>
    </source>
</evidence>
<accession>A0A4U0RTI1</accession>
<comment type="caution">
    <text evidence="3">The sequence shown here is derived from an EMBL/GenBank/DDBJ whole genome shotgun (WGS) entry which is preliminary data.</text>
</comment>
<protein>
    <submittedName>
        <fullName evidence="3">ROK family transcriptional regulator</fullName>
    </submittedName>
</protein>
<dbReference type="OrthoDB" id="3189808at2"/>
<dbReference type="InterPro" id="IPR036390">
    <property type="entry name" value="WH_DNA-bd_sf"/>
</dbReference>
<dbReference type="Pfam" id="PF00480">
    <property type="entry name" value="ROK"/>
    <property type="match status" value="1"/>
</dbReference>
<dbReference type="PANTHER" id="PTHR18964">
    <property type="entry name" value="ROK (REPRESSOR, ORF, KINASE) FAMILY"/>
    <property type="match status" value="1"/>
</dbReference>
<name>A0A4U0RTI1_9ACTN</name>
<gene>
    <name evidence="3" type="ORF">FCI23_45590</name>
</gene>